<gene>
    <name evidence="2" type="ORF">OESDEN_19416</name>
</gene>
<keyword evidence="3" id="KW-1185">Reference proteome</keyword>
<feature type="region of interest" description="Disordered" evidence="1">
    <location>
        <begin position="20"/>
        <end position="48"/>
    </location>
</feature>
<feature type="compositionally biased region" description="Polar residues" evidence="1">
    <location>
        <begin position="83"/>
        <end position="95"/>
    </location>
</feature>
<reference evidence="2 3" key="1">
    <citation type="submission" date="2014-03" db="EMBL/GenBank/DDBJ databases">
        <title>Draft genome of the hookworm Oesophagostomum dentatum.</title>
        <authorList>
            <person name="Mitreva M."/>
        </authorList>
    </citation>
    <scope>NUCLEOTIDE SEQUENCE [LARGE SCALE GENOMIC DNA]</scope>
    <source>
        <strain evidence="2 3">OD-Hann</strain>
    </source>
</reference>
<dbReference type="OrthoDB" id="5875682at2759"/>
<protein>
    <submittedName>
        <fullName evidence="2">Uncharacterized protein</fullName>
    </submittedName>
</protein>
<evidence type="ECO:0000256" key="1">
    <source>
        <dbReference type="SAM" id="MobiDB-lite"/>
    </source>
</evidence>
<feature type="non-terminal residue" evidence="2">
    <location>
        <position position="1"/>
    </location>
</feature>
<dbReference type="AlphaFoldDB" id="A0A0B1S7I0"/>
<name>A0A0B1S7I0_OESDE</name>
<evidence type="ECO:0000313" key="2">
    <source>
        <dbReference type="EMBL" id="KHJ80904.1"/>
    </source>
</evidence>
<organism evidence="2 3">
    <name type="scientific">Oesophagostomum dentatum</name>
    <name type="common">Nodular worm</name>
    <dbReference type="NCBI Taxonomy" id="61180"/>
    <lineage>
        <taxon>Eukaryota</taxon>
        <taxon>Metazoa</taxon>
        <taxon>Ecdysozoa</taxon>
        <taxon>Nematoda</taxon>
        <taxon>Chromadorea</taxon>
        <taxon>Rhabditida</taxon>
        <taxon>Rhabditina</taxon>
        <taxon>Rhabditomorpha</taxon>
        <taxon>Strongyloidea</taxon>
        <taxon>Strongylidae</taxon>
        <taxon>Oesophagostomum</taxon>
    </lineage>
</organism>
<proteinExistence type="predicted"/>
<accession>A0A0B1S7I0</accession>
<dbReference type="EMBL" id="KN596946">
    <property type="protein sequence ID" value="KHJ80904.1"/>
    <property type="molecule type" value="Genomic_DNA"/>
</dbReference>
<feature type="compositionally biased region" description="Low complexity" evidence="1">
    <location>
        <begin position="20"/>
        <end position="43"/>
    </location>
</feature>
<dbReference type="Proteomes" id="UP000053660">
    <property type="component" value="Unassembled WGS sequence"/>
</dbReference>
<evidence type="ECO:0000313" key="3">
    <source>
        <dbReference type="Proteomes" id="UP000053660"/>
    </source>
</evidence>
<feature type="region of interest" description="Disordered" evidence="1">
    <location>
        <begin position="66"/>
        <end position="95"/>
    </location>
</feature>
<sequence>SSSSGISSLRLSSILRLNSQSTGSSMMSSETLSRFSSTSSNSSQKCPLDPISCSTALEKLENAFKGIMDDDNGSSRDSVHVPATTSDDFWSQVEF</sequence>